<gene>
    <name evidence="2" type="ORF">CDSM653_01828</name>
</gene>
<name>A0A0F5PKN1_9THEO</name>
<dbReference type="Proteomes" id="UP000010146">
    <property type="component" value="Unassembled WGS sequence"/>
</dbReference>
<protein>
    <submittedName>
        <fullName evidence="2">Nucleotidyltransferase</fullName>
    </submittedName>
</protein>
<keyword evidence="2" id="KW-0808">Transferase</keyword>
<dbReference type="CDD" id="cd05403">
    <property type="entry name" value="NT_KNTase_like"/>
    <property type="match status" value="1"/>
</dbReference>
<proteinExistence type="predicted"/>
<reference evidence="3" key="3">
    <citation type="submission" date="2015-02" db="EMBL/GenBank/DDBJ databases">
        <title>Genome analysis of three genomes within the thermophilic hydrogenogenic bacterial species Caldanaerobacter subterraneus.</title>
        <authorList>
            <person name="Sant'Anna F.H."/>
            <person name="Lebedinsky A."/>
            <person name="Sokolova T."/>
            <person name="Robb F.T."/>
            <person name="Gonzalez J.M."/>
        </authorList>
    </citation>
    <scope>NUCLEOTIDE SEQUENCE [LARGE SCALE GENOMIC DNA]</scope>
    <source>
        <strain evidence="3">DSM 12653</strain>
    </source>
</reference>
<dbReference type="PANTHER" id="PTHR43449">
    <property type="entry name" value="NUCLEOTIDYLTRANSFERASE"/>
    <property type="match status" value="1"/>
</dbReference>
<dbReference type="RefSeq" id="WP_011026097.1">
    <property type="nucleotide sequence ID" value="NZ_ABXP02000104.1"/>
</dbReference>
<sequence length="106" mass="12480">MDTDVDRKMIQKLVKEYIDLVKKEINVKNAYLFGSYARGKYDENSDIDIAIVSDDFTGDMIEDTFRLMRLRRKIDMRIEPHPFRTVDFDVSNPYVKEIVTKGIKVV</sequence>
<evidence type="ECO:0000313" key="2">
    <source>
        <dbReference type="EMBL" id="KKC29212.1"/>
    </source>
</evidence>
<accession>A0A0F5PKN1</accession>
<dbReference type="Gene3D" id="3.30.460.10">
    <property type="entry name" value="Beta Polymerase, domain 2"/>
    <property type="match status" value="1"/>
</dbReference>
<dbReference type="InterPro" id="IPR043519">
    <property type="entry name" value="NT_sf"/>
</dbReference>
<dbReference type="Pfam" id="PF18765">
    <property type="entry name" value="Polbeta"/>
    <property type="match status" value="1"/>
</dbReference>
<feature type="domain" description="Polymerase beta nucleotidyltransferase" evidence="1">
    <location>
        <begin position="18"/>
        <end position="104"/>
    </location>
</feature>
<comment type="caution">
    <text evidence="2">The sequence shown here is derived from an EMBL/GenBank/DDBJ whole genome shotgun (WGS) entry which is preliminary data.</text>
</comment>
<dbReference type="AlphaFoldDB" id="A0A0F5PKN1"/>
<dbReference type="PANTHER" id="PTHR43449:SF1">
    <property type="entry name" value="POLYMERASE BETA NUCLEOTIDYLTRANSFERASE DOMAIN-CONTAINING PROTEIN"/>
    <property type="match status" value="1"/>
</dbReference>
<organism evidence="2 3">
    <name type="scientific">Caldanaerobacter subterraneus subsp. pacificus DSM 12653</name>
    <dbReference type="NCBI Taxonomy" id="391606"/>
    <lineage>
        <taxon>Bacteria</taxon>
        <taxon>Bacillati</taxon>
        <taxon>Bacillota</taxon>
        <taxon>Clostridia</taxon>
        <taxon>Thermoanaerobacterales</taxon>
        <taxon>Thermoanaerobacteraceae</taxon>
        <taxon>Caldanaerobacter</taxon>
    </lineage>
</organism>
<reference evidence="2 3" key="1">
    <citation type="submission" date="2008-07" db="EMBL/GenBank/DDBJ databases">
        <authorList>
            <person name="Gonzalez J."/>
            <person name="Sokolova T."/>
            <person name="Ferriera S."/>
            <person name="Johnson J."/>
            <person name="Kravitz S."/>
            <person name="Beeson K."/>
            <person name="Sutton G."/>
            <person name="Rogers Y.-H."/>
            <person name="Friedman R."/>
            <person name="Frazier M."/>
            <person name="Venter J.C."/>
        </authorList>
    </citation>
    <scope>NUCLEOTIDE SEQUENCE [LARGE SCALE GENOMIC DNA]</scope>
    <source>
        <strain evidence="2 3">DSM 12653</strain>
    </source>
</reference>
<dbReference type="GO" id="GO:0016740">
    <property type="term" value="F:transferase activity"/>
    <property type="evidence" value="ECO:0007669"/>
    <property type="project" value="UniProtKB-KW"/>
</dbReference>
<dbReference type="SUPFAM" id="SSF81301">
    <property type="entry name" value="Nucleotidyltransferase"/>
    <property type="match status" value="1"/>
</dbReference>
<dbReference type="InterPro" id="IPR041633">
    <property type="entry name" value="Polbeta"/>
</dbReference>
<dbReference type="EMBL" id="ABXP02000104">
    <property type="protein sequence ID" value="KKC29212.1"/>
    <property type="molecule type" value="Genomic_DNA"/>
</dbReference>
<evidence type="ECO:0000259" key="1">
    <source>
        <dbReference type="Pfam" id="PF18765"/>
    </source>
</evidence>
<evidence type="ECO:0000313" key="3">
    <source>
        <dbReference type="Proteomes" id="UP000010146"/>
    </source>
</evidence>
<reference evidence="2 3" key="2">
    <citation type="journal article" date="2015" name="BMC Genomics">
        <title>Analysis of three genomes within the thermophilic bacterial species Caldanaerobacter subterraneus with a focus on carbon monoxide dehydrogenase evolution and hydrolase diversity.</title>
        <authorList>
            <person name="Sant'Anna F.H."/>
            <person name="Lebedinsky A.V."/>
            <person name="Sokolova T.G."/>
            <person name="Robb F.T."/>
            <person name="Gonzalez J.M."/>
        </authorList>
    </citation>
    <scope>NUCLEOTIDE SEQUENCE [LARGE SCALE GENOMIC DNA]</scope>
    <source>
        <strain evidence="2 3">DSM 12653</strain>
    </source>
</reference>